<dbReference type="EMBL" id="CP031217">
    <property type="protein sequence ID" value="AXH11268.1"/>
    <property type="molecule type" value="Genomic_DNA"/>
</dbReference>
<keyword evidence="1" id="KW-0732">Signal</keyword>
<gene>
    <name evidence="3" type="ORF">ABIV_0229</name>
    <name evidence="4" type="ORF">CRV05_09515</name>
</gene>
<evidence type="ECO:0000313" key="4">
    <source>
        <dbReference type="EMBL" id="RXK09537.1"/>
    </source>
</evidence>
<feature type="chain" id="PRO_5044718408" evidence="1">
    <location>
        <begin position="19"/>
        <end position="144"/>
    </location>
</feature>
<dbReference type="EMBL" id="PDKM01000005">
    <property type="protein sequence ID" value="RXK09537.1"/>
    <property type="molecule type" value="Genomic_DNA"/>
</dbReference>
<dbReference type="Pfam" id="PF07603">
    <property type="entry name" value="Lcl_C"/>
    <property type="match status" value="1"/>
</dbReference>
<feature type="domain" description="Lcl C-terminal" evidence="2">
    <location>
        <begin position="29"/>
        <end position="142"/>
    </location>
</feature>
<dbReference type="Proteomes" id="UP000253850">
    <property type="component" value="Chromosome"/>
</dbReference>
<dbReference type="InterPro" id="IPR011460">
    <property type="entry name" value="Lcl_C"/>
</dbReference>
<evidence type="ECO:0000313" key="5">
    <source>
        <dbReference type="Proteomes" id="UP000253850"/>
    </source>
</evidence>
<evidence type="ECO:0000256" key="1">
    <source>
        <dbReference type="SAM" id="SignalP"/>
    </source>
</evidence>
<accession>A0AAX2A5N9</accession>
<name>A0AAX2A5N9_9BACT</name>
<dbReference type="KEGG" id="hbv:ABIV_0229"/>
<evidence type="ECO:0000313" key="6">
    <source>
        <dbReference type="Proteomes" id="UP000289193"/>
    </source>
</evidence>
<evidence type="ECO:0000313" key="3">
    <source>
        <dbReference type="EMBL" id="AXH11268.1"/>
    </source>
</evidence>
<sequence length="144" mass="17406">MKALFFLMFICFFSFAFANDLKRNGSLKVVVDNKNKLMWMDDSIILKQTFTHKEAEAYCEELTYAGFSNWRVPDIDELKLIVDKKNQKTYINRSFRFNIADGFWASKAHWRTFWFYADYMYFISGTPYFDSRHKKKYVRCVRDI</sequence>
<protein>
    <submittedName>
        <fullName evidence="3">DUF1566 domain-containing protein</fullName>
    </submittedName>
</protein>
<feature type="signal peptide" evidence="1">
    <location>
        <begin position="1"/>
        <end position="18"/>
    </location>
</feature>
<keyword evidence="6" id="KW-1185">Reference proteome</keyword>
<proteinExistence type="predicted"/>
<evidence type="ECO:0000259" key="2">
    <source>
        <dbReference type="Pfam" id="PF07603"/>
    </source>
</evidence>
<organism evidence="4 6">
    <name type="scientific">Halarcobacter bivalviorum</name>
    <dbReference type="NCBI Taxonomy" id="663364"/>
    <lineage>
        <taxon>Bacteria</taxon>
        <taxon>Pseudomonadati</taxon>
        <taxon>Campylobacterota</taxon>
        <taxon>Epsilonproteobacteria</taxon>
        <taxon>Campylobacterales</taxon>
        <taxon>Arcobacteraceae</taxon>
        <taxon>Halarcobacter</taxon>
    </lineage>
</organism>
<dbReference type="Proteomes" id="UP000289193">
    <property type="component" value="Unassembled WGS sequence"/>
</dbReference>
<dbReference type="AlphaFoldDB" id="A0AAX2A5N9"/>
<reference evidence="3 5" key="2">
    <citation type="submission" date="2018-07" db="EMBL/GenBank/DDBJ databases">
        <title>Complete genome of the Arcobacter bivalviorum type strain LMG 26154.</title>
        <authorList>
            <person name="Miller W.G."/>
            <person name="Yee E."/>
            <person name="Bono J.L."/>
        </authorList>
    </citation>
    <scope>NUCLEOTIDE SEQUENCE [LARGE SCALE GENOMIC DNA]</scope>
    <source>
        <strain evidence="3 5">LMG 26154</strain>
    </source>
</reference>
<reference evidence="4 6" key="1">
    <citation type="submission" date="2017-10" db="EMBL/GenBank/DDBJ databases">
        <title>Genomics of the genus Arcobacter.</title>
        <authorList>
            <person name="Perez-Cataluna A."/>
            <person name="Figueras M.J."/>
        </authorList>
    </citation>
    <scope>NUCLEOTIDE SEQUENCE [LARGE SCALE GENOMIC DNA]</scope>
    <source>
        <strain evidence="4 6">CECT 7835</strain>
    </source>
</reference>
<dbReference type="RefSeq" id="WP_114838153.1">
    <property type="nucleotide sequence ID" value="NZ_CP031217.1"/>
</dbReference>